<dbReference type="InterPro" id="IPR027417">
    <property type="entry name" value="P-loop_NTPase"/>
</dbReference>
<comment type="caution">
    <text evidence="3">The sequence shown here is derived from an EMBL/GenBank/DDBJ whole genome shotgun (WGS) entry which is preliminary data.</text>
</comment>
<keyword evidence="4" id="KW-1185">Reference proteome</keyword>
<dbReference type="InterPro" id="IPR013632">
    <property type="entry name" value="Rad51_C"/>
</dbReference>
<dbReference type="PANTHER" id="PTHR22942:SF66">
    <property type="entry name" value="RE19845P"/>
    <property type="match status" value="1"/>
</dbReference>
<dbReference type="EMBL" id="OAPG01000018">
    <property type="protein sequence ID" value="SNX87171.1"/>
    <property type="molecule type" value="Genomic_DNA"/>
</dbReference>
<proteinExistence type="predicted"/>
<protein>
    <submittedName>
        <fullName evidence="3">Related to DNA repair/recombination protein Rec2</fullName>
    </submittedName>
</protein>
<dbReference type="GO" id="GO:0008094">
    <property type="term" value="F:ATP-dependent activity, acting on DNA"/>
    <property type="evidence" value="ECO:0007669"/>
    <property type="project" value="TreeGrafter"/>
</dbReference>
<dbReference type="Proteomes" id="UP001294444">
    <property type="component" value="Unassembled WGS sequence"/>
</dbReference>
<dbReference type="GO" id="GO:0006312">
    <property type="term" value="P:mitotic recombination"/>
    <property type="evidence" value="ECO:0007669"/>
    <property type="project" value="TreeGrafter"/>
</dbReference>
<dbReference type="Pfam" id="PF08423">
    <property type="entry name" value="Rad51"/>
    <property type="match status" value="1"/>
</dbReference>
<dbReference type="SUPFAM" id="SSF52540">
    <property type="entry name" value="P-loop containing nucleoside triphosphate hydrolases"/>
    <property type="match status" value="1"/>
</dbReference>
<feature type="domain" description="Rad51-like C-terminal" evidence="2">
    <location>
        <begin position="213"/>
        <end position="258"/>
    </location>
</feature>
<dbReference type="AlphaFoldDB" id="A0AAJ4XSN9"/>
<sequence length="719" mass="78869">MTSLPIADLPWISKRIKACCRRANLFSTSEILLYQPQQLQQALRISQQDLDLLLLHVATASAPPPISVLDALNGNQPEQLNQHLFNLAPNHNGSSPDDSDQSDSNDPSNLARLSPSSIVPPTQGYDGNFPAADRYVYDSDSDSDSDSHVAAQSDDTMLHQDVDMPSTFRPAFAPHHNQQSHQAELPHIVPVSNAPSTTIPRDVLCIGRDRHVLTSGTQQLDHLLSGGFRSAVLTEIVGESGSGKTQMAIQACTFAALGFATLTPIEDQLASSIPSSDLHAFDDDLDLSEILKGYGMAMWTHPTTSHNGLGACYITSGGERAAHSIVHRALELADSAIRERFDRVYSATQSEQGSQHGLDRHVLLTRALELGRDQILRNLHVACVADVEALEHALKYSLPGLIARLSTNKNSQDFVRHAASSEIGIIVIDNLPSLFQQDPVAGDIDSLVQRSKMLVEIAEALNHLARPITFRVSPHANFVSSSSSSALSDRVVLIVNHVSDAFGVDKDVARRFVFGFADHIRLVGCGNRQKNRNISSEVYPDHAVVMEYATQSALVSGLLASVSPILVETIGNRIALNPTTTTNNNNNNDDDDDYYQYGGNGDGELRTVQPRMAQLGHTWTNLIQVRLFLSKTRSRVCIPTTISRLKSKSMRKQEGDKREMIRVRKVGVVMNPFGATMFEPFETGMMMRGDGSKKRERNFEVRQMRFVITSGKGIFGLDT</sequence>
<evidence type="ECO:0000313" key="4">
    <source>
        <dbReference type="Proteomes" id="UP001294444"/>
    </source>
</evidence>
<dbReference type="GO" id="GO:0000150">
    <property type="term" value="F:DNA strand exchange activity"/>
    <property type="evidence" value="ECO:0007669"/>
    <property type="project" value="TreeGrafter"/>
</dbReference>
<dbReference type="GO" id="GO:0003690">
    <property type="term" value="F:double-stranded DNA binding"/>
    <property type="evidence" value="ECO:0007669"/>
    <property type="project" value="TreeGrafter"/>
</dbReference>
<reference evidence="3" key="1">
    <citation type="submission" date="2023-10" db="EMBL/GenBank/DDBJ databases">
        <authorList>
            <person name="Guldener U."/>
        </authorList>
    </citation>
    <scope>NUCLEOTIDE SEQUENCE</scope>
    <source>
        <strain evidence="3">Mp4</strain>
    </source>
</reference>
<organism evidence="3 4">
    <name type="scientific">Melanopsichium pennsylvanicum</name>
    <dbReference type="NCBI Taxonomy" id="63383"/>
    <lineage>
        <taxon>Eukaryota</taxon>
        <taxon>Fungi</taxon>
        <taxon>Dikarya</taxon>
        <taxon>Basidiomycota</taxon>
        <taxon>Ustilaginomycotina</taxon>
        <taxon>Ustilaginomycetes</taxon>
        <taxon>Ustilaginales</taxon>
        <taxon>Ustilaginaceae</taxon>
        <taxon>Melanopsichium</taxon>
    </lineage>
</organism>
<accession>A0AAJ4XSN9</accession>
<gene>
    <name evidence="3" type="ORF">MEPE_05881</name>
</gene>
<dbReference type="GO" id="GO:0000730">
    <property type="term" value="P:DNA recombinase assembly"/>
    <property type="evidence" value="ECO:0007669"/>
    <property type="project" value="TreeGrafter"/>
</dbReference>
<dbReference type="PANTHER" id="PTHR22942">
    <property type="entry name" value="RECA/RAD51/RADA DNA STRAND-PAIRING FAMILY MEMBER"/>
    <property type="match status" value="1"/>
</dbReference>
<dbReference type="GO" id="GO:0042148">
    <property type="term" value="P:DNA strand invasion"/>
    <property type="evidence" value="ECO:0007669"/>
    <property type="project" value="TreeGrafter"/>
</dbReference>
<dbReference type="Gene3D" id="3.40.50.300">
    <property type="entry name" value="P-loop containing nucleotide triphosphate hydrolases"/>
    <property type="match status" value="1"/>
</dbReference>
<evidence type="ECO:0000256" key="1">
    <source>
        <dbReference type="SAM" id="MobiDB-lite"/>
    </source>
</evidence>
<evidence type="ECO:0000259" key="2">
    <source>
        <dbReference type="Pfam" id="PF08423"/>
    </source>
</evidence>
<evidence type="ECO:0000313" key="3">
    <source>
        <dbReference type="EMBL" id="SNX87171.1"/>
    </source>
</evidence>
<name>A0AAJ4XSN9_9BASI</name>
<dbReference type="GO" id="GO:0003697">
    <property type="term" value="F:single-stranded DNA binding"/>
    <property type="evidence" value="ECO:0007669"/>
    <property type="project" value="TreeGrafter"/>
</dbReference>
<feature type="region of interest" description="Disordered" evidence="1">
    <location>
        <begin position="86"/>
        <end position="151"/>
    </location>
</feature>